<sequence>MNSLTSSSWERTLRSHTGTVAVVGYALIGLFLGGAGFWAATAPIAGATVAAGHLAASGRNVLIQHLEGGVVREIRIKEGDRIVRGQTLIVLDDTAARTQLNRLVKQWMTFRSRASRLEAERDGVSRLAIAVASSAFAHAPDAAAAAIEQEKEFDARLARFRSETEILGQRVLTLEKALSGLTAQKEAIGRQATIVAEEAVRKKKLLDQGLTNRSEYTQLLRVEADLLGQAGAIEAQLATNSTQIAEANEQIERLKTQRVEQAVTALNETRVSLADVEEQLEAAKAVLDRTVVKAPIDGIVITSQYNAIGSVIGTGEKVMEILPTDTGLLIDARLNPQDIDVVTTGQSARLRVSALNARLTPELPARVVHISADRLTDPATQQPYYRALLQIVQPMPEDVETEQLRPGMPVEVFVDTGERTFLEYLAKPIIDSFSRAFVEE</sequence>
<keyword evidence="8 9" id="KW-0472">Membrane</keyword>
<organism evidence="13 14">
    <name type="scientific">Ensifer oleiphilus</name>
    <dbReference type="NCBI Taxonomy" id="2742698"/>
    <lineage>
        <taxon>Bacteria</taxon>
        <taxon>Pseudomonadati</taxon>
        <taxon>Pseudomonadota</taxon>
        <taxon>Alphaproteobacteria</taxon>
        <taxon>Hyphomicrobiales</taxon>
        <taxon>Rhizobiaceae</taxon>
        <taxon>Sinorhizobium/Ensifer group</taxon>
        <taxon>Ensifer</taxon>
    </lineage>
</organism>
<proteinExistence type="inferred from homology"/>
<dbReference type="EMBL" id="JABWDU010000021">
    <property type="protein sequence ID" value="NVD43384.1"/>
    <property type="molecule type" value="Genomic_DNA"/>
</dbReference>
<keyword evidence="3 9" id="KW-0813">Transport</keyword>
<feature type="coiled-coil region" evidence="10">
    <location>
        <begin position="237"/>
        <end position="293"/>
    </location>
</feature>
<evidence type="ECO:0000256" key="8">
    <source>
        <dbReference type="ARBA" id="ARBA00023136"/>
    </source>
</evidence>
<evidence type="ECO:0000259" key="11">
    <source>
        <dbReference type="Pfam" id="PF25994"/>
    </source>
</evidence>
<dbReference type="PANTHER" id="PTHR30386:SF17">
    <property type="entry name" value="ALKALINE PROTEASE SECRETION PROTEIN APRE"/>
    <property type="match status" value="1"/>
</dbReference>
<dbReference type="PRINTS" id="PR01490">
    <property type="entry name" value="RTXTOXIND"/>
</dbReference>
<protein>
    <recommendedName>
        <fullName evidence="9">Membrane fusion protein (MFP) family protein</fullName>
    </recommendedName>
</protein>
<dbReference type="GO" id="GO:0015031">
    <property type="term" value="P:protein transport"/>
    <property type="evidence" value="ECO:0007669"/>
    <property type="project" value="InterPro"/>
</dbReference>
<evidence type="ECO:0000256" key="6">
    <source>
        <dbReference type="ARBA" id="ARBA00022692"/>
    </source>
</evidence>
<dbReference type="NCBIfam" id="TIGR01843">
    <property type="entry name" value="type_I_hlyD"/>
    <property type="match status" value="1"/>
</dbReference>
<evidence type="ECO:0000256" key="3">
    <source>
        <dbReference type="ARBA" id="ARBA00022448"/>
    </source>
</evidence>
<comment type="caution">
    <text evidence="13">The sequence shown here is derived from an EMBL/GenBank/DDBJ whole genome shotgun (WGS) entry which is preliminary data.</text>
</comment>
<dbReference type="Pfam" id="PF25994">
    <property type="entry name" value="HH_AprE"/>
    <property type="match status" value="1"/>
</dbReference>
<dbReference type="InterPro" id="IPR010129">
    <property type="entry name" value="T1SS_HlyD"/>
</dbReference>
<keyword evidence="5 9" id="KW-0997">Cell inner membrane</keyword>
<evidence type="ECO:0000256" key="1">
    <source>
        <dbReference type="ARBA" id="ARBA00004377"/>
    </source>
</evidence>
<dbReference type="RefSeq" id="WP_176356697.1">
    <property type="nucleotide sequence ID" value="NZ_JABWDU010000021.1"/>
</dbReference>
<keyword evidence="10" id="KW-0175">Coiled coil</keyword>
<reference evidence="13 14" key="1">
    <citation type="submission" date="2020-06" db="EMBL/GenBank/DDBJ databases">
        <authorList>
            <person name="Grouzdev D.S."/>
        </authorList>
    </citation>
    <scope>NUCLEOTIDE SEQUENCE [LARGE SCALE GENOMIC DNA]</scope>
    <source>
        <strain evidence="13 14">HO-A22</strain>
    </source>
</reference>
<evidence type="ECO:0000313" key="14">
    <source>
        <dbReference type="Proteomes" id="UP000520198"/>
    </source>
</evidence>
<name>A0A7Y6QD15_9HYPH</name>
<keyword evidence="7 9" id="KW-1133">Transmembrane helix</keyword>
<evidence type="ECO:0000256" key="4">
    <source>
        <dbReference type="ARBA" id="ARBA00022475"/>
    </source>
</evidence>
<dbReference type="PANTHER" id="PTHR30386">
    <property type="entry name" value="MEMBRANE FUSION SUBUNIT OF EMRAB-TOLC MULTIDRUG EFFLUX PUMP"/>
    <property type="match status" value="1"/>
</dbReference>
<dbReference type="InterPro" id="IPR050739">
    <property type="entry name" value="MFP"/>
</dbReference>
<feature type="domain" description="AprE-like long alpha-helical hairpin" evidence="11">
    <location>
        <begin position="96"/>
        <end position="285"/>
    </location>
</feature>
<dbReference type="InterPro" id="IPR058781">
    <property type="entry name" value="HH_AprE-like"/>
</dbReference>
<accession>A0A7Y6QD15</accession>
<evidence type="ECO:0000259" key="12">
    <source>
        <dbReference type="Pfam" id="PF26002"/>
    </source>
</evidence>
<gene>
    <name evidence="13" type="ORF">HT585_31475</name>
</gene>
<dbReference type="Proteomes" id="UP000520198">
    <property type="component" value="Unassembled WGS sequence"/>
</dbReference>
<keyword evidence="14" id="KW-1185">Reference proteome</keyword>
<feature type="transmembrane region" description="Helical" evidence="9">
    <location>
        <begin position="20"/>
        <end position="40"/>
    </location>
</feature>
<keyword evidence="6 9" id="KW-0812">Transmembrane</keyword>
<dbReference type="AlphaFoldDB" id="A0A7Y6QD15"/>
<comment type="similarity">
    <text evidence="2 9">Belongs to the membrane fusion protein (MFP) (TC 8.A.1) family.</text>
</comment>
<dbReference type="SUPFAM" id="SSF111369">
    <property type="entry name" value="HlyD-like secretion proteins"/>
    <property type="match status" value="1"/>
</dbReference>
<feature type="domain" description="AprE-like beta-barrel" evidence="12">
    <location>
        <begin position="328"/>
        <end position="417"/>
    </location>
</feature>
<evidence type="ECO:0000313" key="13">
    <source>
        <dbReference type="EMBL" id="NVD43384.1"/>
    </source>
</evidence>
<evidence type="ECO:0000256" key="10">
    <source>
        <dbReference type="SAM" id="Coils"/>
    </source>
</evidence>
<keyword evidence="4 9" id="KW-1003">Cell membrane</keyword>
<evidence type="ECO:0000256" key="7">
    <source>
        <dbReference type="ARBA" id="ARBA00022989"/>
    </source>
</evidence>
<evidence type="ECO:0000256" key="5">
    <source>
        <dbReference type="ARBA" id="ARBA00022519"/>
    </source>
</evidence>
<evidence type="ECO:0000256" key="9">
    <source>
        <dbReference type="RuleBase" id="RU365093"/>
    </source>
</evidence>
<dbReference type="Pfam" id="PF26002">
    <property type="entry name" value="Beta-barrel_AprE"/>
    <property type="match status" value="1"/>
</dbReference>
<evidence type="ECO:0000256" key="2">
    <source>
        <dbReference type="ARBA" id="ARBA00009477"/>
    </source>
</evidence>
<comment type="subcellular location">
    <subcellularLocation>
        <location evidence="1 9">Cell inner membrane</location>
        <topology evidence="1 9">Single-pass membrane protein</topology>
    </subcellularLocation>
</comment>
<dbReference type="Gene3D" id="2.40.30.170">
    <property type="match status" value="1"/>
</dbReference>
<dbReference type="InterPro" id="IPR058982">
    <property type="entry name" value="Beta-barrel_AprE"/>
</dbReference>
<dbReference type="GO" id="GO:0005886">
    <property type="term" value="C:plasma membrane"/>
    <property type="evidence" value="ECO:0007669"/>
    <property type="project" value="UniProtKB-SubCell"/>
</dbReference>